<gene>
    <name evidence="5" type="ORF">PPL_00934</name>
</gene>
<dbReference type="Gene3D" id="2.120.10.80">
    <property type="entry name" value="Kelch-type beta propeller"/>
    <property type="match status" value="1"/>
</dbReference>
<accession>D3AXM8</accession>
<name>D3AXM8_HETP5</name>
<reference evidence="5 6" key="1">
    <citation type="journal article" date="2011" name="Genome Res.">
        <title>Phylogeny-wide analysis of social amoeba genomes highlights ancient origins for complex intercellular communication.</title>
        <authorList>
            <person name="Heidel A.J."/>
            <person name="Lawal H.M."/>
            <person name="Felder M."/>
            <person name="Schilde C."/>
            <person name="Helps N.R."/>
            <person name="Tunggal B."/>
            <person name="Rivero F."/>
            <person name="John U."/>
            <person name="Schleicher M."/>
            <person name="Eichinger L."/>
            <person name="Platzer M."/>
            <person name="Noegel A.A."/>
            <person name="Schaap P."/>
            <person name="Gloeckner G."/>
        </authorList>
    </citation>
    <scope>NUCLEOTIDE SEQUENCE [LARGE SCALE GENOMIC DNA]</scope>
    <source>
        <strain evidence="6">ATCC 26659 / Pp 5 / PN500</strain>
    </source>
</reference>
<dbReference type="EMBL" id="ADBJ01000004">
    <property type="protein sequence ID" value="EFA85705.1"/>
    <property type="molecule type" value="Genomic_DNA"/>
</dbReference>
<dbReference type="SUPFAM" id="SSF54695">
    <property type="entry name" value="POZ domain"/>
    <property type="match status" value="1"/>
</dbReference>
<evidence type="ECO:0000256" key="2">
    <source>
        <dbReference type="ARBA" id="ARBA00022737"/>
    </source>
</evidence>
<dbReference type="GeneID" id="31356464"/>
<comment type="caution">
    <text evidence="5">The sequence shown here is derived from an EMBL/GenBank/DDBJ whole genome shotgun (WGS) entry which is preliminary data.</text>
</comment>
<feature type="compositionally biased region" description="Low complexity" evidence="3">
    <location>
        <begin position="73"/>
        <end position="104"/>
    </location>
</feature>
<dbReference type="InParanoid" id="D3AXM8"/>
<dbReference type="Pfam" id="PF00651">
    <property type="entry name" value="BTB"/>
    <property type="match status" value="1"/>
</dbReference>
<evidence type="ECO:0000256" key="1">
    <source>
        <dbReference type="ARBA" id="ARBA00022441"/>
    </source>
</evidence>
<dbReference type="InterPro" id="IPR011043">
    <property type="entry name" value="Gal_Oxase/kelch_b-propeller"/>
</dbReference>
<proteinExistence type="predicted"/>
<protein>
    <recommendedName>
        <fullName evidence="4">BTB domain-containing protein</fullName>
    </recommendedName>
</protein>
<feature type="compositionally biased region" description="Low complexity" evidence="3">
    <location>
        <begin position="50"/>
        <end position="66"/>
    </location>
</feature>
<dbReference type="InterPro" id="IPR000210">
    <property type="entry name" value="BTB/POZ_dom"/>
</dbReference>
<dbReference type="Gene3D" id="3.30.710.10">
    <property type="entry name" value="Potassium Channel Kv1.1, Chain A"/>
    <property type="match status" value="1"/>
</dbReference>
<dbReference type="FunCoup" id="D3AXM8">
    <property type="interactions" value="72"/>
</dbReference>
<dbReference type="Pfam" id="PF24681">
    <property type="entry name" value="Kelch_KLHDC2_KLHL20_DRC7"/>
    <property type="match status" value="1"/>
</dbReference>
<keyword evidence="6" id="KW-1185">Reference proteome</keyword>
<dbReference type="InterPro" id="IPR015915">
    <property type="entry name" value="Kelch-typ_b-propeller"/>
</dbReference>
<dbReference type="PANTHER" id="PTHR46376:SF1">
    <property type="entry name" value="LEUCINE-ZIPPER-LIKE TRANSCRIPTIONAL REGULATOR 1"/>
    <property type="match status" value="1"/>
</dbReference>
<dbReference type="InterPro" id="IPR051568">
    <property type="entry name" value="LZTR1/Attractin"/>
</dbReference>
<dbReference type="STRING" id="670386.D3AXM8"/>
<evidence type="ECO:0000259" key="4">
    <source>
        <dbReference type="Pfam" id="PF00651"/>
    </source>
</evidence>
<dbReference type="CDD" id="cd14733">
    <property type="entry name" value="BACK"/>
    <property type="match status" value="1"/>
</dbReference>
<dbReference type="OMA" id="HENAMYI"/>
<dbReference type="GO" id="GO:0005794">
    <property type="term" value="C:Golgi apparatus"/>
    <property type="evidence" value="ECO:0007669"/>
    <property type="project" value="TreeGrafter"/>
</dbReference>
<keyword evidence="2" id="KW-0677">Repeat</keyword>
<evidence type="ECO:0000313" key="6">
    <source>
        <dbReference type="Proteomes" id="UP000001396"/>
    </source>
</evidence>
<feature type="region of interest" description="Disordered" evidence="3">
    <location>
        <begin position="50"/>
        <end position="104"/>
    </location>
</feature>
<dbReference type="AlphaFoldDB" id="D3AXM8"/>
<dbReference type="Proteomes" id="UP000001396">
    <property type="component" value="Unassembled WGS sequence"/>
</dbReference>
<keyword evidence="1" id="KW-0880">Kelch repeat</keyword>
<sequence>MESINEYLVVGDNIDENNNNNNESTTQQQQDGNVHFNLTSNISDLDINVNNQTNSPSSTSNVSFVTDSNQSITSTSTVPTTTTSTTSTTTTPPTTTTSESVVVESTEDKIKPIKWNIVPTSNNPTPRFDNTLVQYQGYLYLFGGSEVGSEMKSAFSHFQRLYLDTMAWQSLPCTTVTSRVLHTAIVHENAMYIYGGGIYEDEKSSYFWSSNTKKLFKTIGSLLKFDFLTNEWTTLGEHQPRDGHSSVVVGDNIYVMGGSQTVYQKGSIFSVFFNTTEVYNITTNKWRQINSPQFGRLGAAASYGLSEDKKFIYYFGGYDQSGRSNNDLWRLNLETETWRLSEQFAEFQSMLRYIYSGDETIVTLDNCIPLLHLSDLYMIDRLKTICEAKAIEGIEFDTVVALYKQADFYKLSSLRQTCVTYIAKNHKDVLATGTLNDVDSSFLLEIMYCLDPSLNQKSNDNQESSKIVK</sequence>
<organism evidence="5 6">
    <name type="scientific">Heterostelium pallidum (strain ATCC 26659 / Pp 5 / PN500)</name>
    <name type="common">Cellular slime mold</name>
    <name type="synonym">Polysphondylium pallidum</name>
    <dbReference type="NCBI Taxonomy" id="670386"/>
    <lineage>
        <taxon>Eukaryota</taxon>
        <taxon>Amoebozoa</taxon>
        <taxon>Evosea</taxon>
        <taxon>Eumycetozoa</taxon>
        <taxon>Dictyostelia</taxon>
        <taxon>Acytosteliales</taxon>
        <taxon>Acytosteliaceae</taxon>
        <taxon>Heterostelium</taxon>
    </lineage>
</organism>
<evidence type="ECO:0000313" key="5">
    <source>
        <dbReference type="EMBL" id="EFA85705.1"/>
    </source>
</evidence>
<dbReference type="RefSeq" id="XP_020437811.1">
    <property type="nucleotide sequence ID" value="XM_020571953.1"/>
</dbReference>
<feature type="domain" description="BTB" evidence="4">
    <location>
        <begin position="343"/>
        <end position="391"/>
    </location>
</feature>
<evidence type="ECO:0000256" key="3">
    <source>
        <dbReference type="SAM" id="MobiDB-lite"/>
    </source>
</evidence>
<dbReference type="InterPro" id="IPR011333">
    <property type="entry name" value="SKP1/BTB/POZ_sf"/>
</dbReference>
<dbReference type="PANTHER" id="PTHR46376">
    <property type="entry name" value="LEUCINE-ZIPPER-LIKE TRANSCRIPTIONAL REGULATOR 1"/>
    <property type="match status" value="1"/>
</dbReference>
<dbReference type="SUPFAM" id="SSF50965">
    <property type="entry name" value="Galactose oxidase, central domain"/>
    <property type="match status" value="1"/>
</dbReference>